<organism evidence="2 3">
    <name type="scientific">Kitasatospora phosalacinea</name>
    <dbReference type="NCBI Taxonomy" id="2065"/>
    <lineage>
        <taxon>Bacteria</taxon>
        <taxon>Bacillati</taxon>
        <taxon>Actinomycetota</taxon>
        <taxon>Actinomycetes</taxon>
        <taxon>Kitasatosporales</taxon>
        <taxon>Streptomycetaceae</taxon>
        <taxon>Kitasatospora</taxon>
    </lineage>
</organism>
<dbReference type="RefSeq" id="WP_380316133.1">
    <property type="nucleotide sequence ID" value="NZ_JBHYPW010000002.1"/>
</dbReference>
<sequence length="317" mass="34463">MAATALVRTALNATSRVATAPPGRVAFELFRHPIRRSRVRPAERELHDRAVTEELSVNGKRVRVYRWGDGRRPVLMVHGWRSRASRFTPYVQGLLDLGMSPVAFDAPAHGDSGGRTVTILEYRELIVRLAERHGPFEAAVAHSFGACCTFLAMAEGVPVGRLVSIAGLAEFGYLVEAFTAIMGLNERLERDLARRIEQVLLPGAGDVWQRFDATRRPELVTAPILAVHDEGDDVVPYRQSQLLRAAYGEEQLRLITTRGLGHRRVLSEPTVVDNVLAFLAEPLPVAPASLPGVAVGVAVDAAVDAPVEPSEPVVPAA</sequence>
<gene>
    <name evidence="2" type="ORF">ACFW6T_02775</name>
</gene>
<evidence type="ECO:0000259" key="1">
    <source>
        <dbReference type="Pfam" id="PF12697"/>
    </source>
</evidence>
<dbReference type="Gene3D" id="3.40.50.1820">
    <property type="entry name" value="alpha/beta hydrolase"/>
    <property type="match status" value="1"/>
</dbReference>
<comment type="caution">
    <text evidence="2">The sequence shown here is derived from an EMBL/GenBank/DDBJ whole genome shotgun (WGS) entry which is preliminary data.</text>
</comment>
<dbReference type="InterPro" id="IPR000073">
    <property type="entry name" value="AB_hydrolase_1"/>
</dbReference>
<proteinExistence type="predicted"/>
<name>A0ABW6GDZ2_9ACTN</name>
<reference evidence="2 3" key="1">
    <citation type="submission" date="2024-09" db="EMBL/GenBank/DDBJ databases">
        <title>The Natural Products Discovery Center: Release of the First 8490 Sequenced Strains for Exploring Actinobacteria Biosynthetic Diversity.</title>
        <authorList>
            <person name="Kalkreuter E."/>
            <person name="Kautsar S.A."/>
            <person name="Yang D."/>
            <person name="Bader C.D."/>
            <person name="Teijaro C.N."/>
            <person name="Fluegel L."/>
            <person name="Davis C.M."/>
            <person name="Simpson J.R."/>
            <person name="Lauterbach L."/>
            <person name="Steele A.D."/>
            <person name="Gui C."/>
            <person name="Meng S."/>
            <person name="Li G."/>
            <person name="Viehrig K."/>
            <person name="Ye F."/>
            <person name="Su P."/>
            <person name="Kiefer A.F."/>
            <person name="Nichols A."/>
            <person name="Cepeda A.J."/>
            <person name="Yan W."/>
            <person name="Fan B."/>
            <person name="Jiang Y."/>
            <person name="Adhikari A."/>
            <person name="Zheng C.-J."/>
            <person name="Schuster L."/>
            <person name="Cowan T.M."/>
            <person name="Smanski M.J."/>
            <person name="Chevrette M.G."/>
            <person name="De Carvalho L.P.S."/>
            <person name="Shen B."/>
        </authorList>
    </citation>
    <scope>NUCLEOTIDE SEQUENCE [LARGE SCALE GENOMIC DNA]</scope>
    <source>
        <strain evidence="2 3">NPDC058753</strain>
    </source>
</reference>
<keyword evidence="2" id="KW-0378">Hydrolase</keyword>
<keyword evidence="3" id="KW-1185">Reference proteome</keyword>
<evidence type="ECO:0000313" key="3">
    <source>
        <dbReference type="Proteomes" id="UP001599542"/>
    </source>
</evidence>
<protein>
    <submittedName>
        <fullName evidence="2">Alpha/beta hydrolase</fullName>
    </submittedName>
</protein>
<dbReference type="Proteomes" id="UP001599542">
    <property type="component" value="Unassembled WGS sequence"/>
</dbReference>
<dbReference type="SUPFAM" id="SSF53474">
    <property type="entry name" value="alpha/beta-Hydrolases"/>
    <property type="match status" value="1"/>
</dbReference>
<accession>A0ABW6GDZ2</accession>
<feature type="domain" description="AB hydrolase-1" evidence="1">
    <location>
        <begin position="74"/>
        <end position="271"/>
    </location>
</feature>
<dbReference type="GO" id="GO:0016787">
    <property type="term" value="F:hydrolase activity"/>
    <property type="evidence" value="ECO:0007669"/>
    <property type="project" value="UniProtKB-KW"/>
</dbReference>
<dbReference type="EMBL" id="JBHYPX010000003">
    <property type="protein sequence ID" value="MFE1350898.1"/>
    <property type="molecule type" value="Genomic_DNA"/>
</dbReference>
<dbReference type="InterPro" id="IPR029058">
    <property type="entry name" value="AB_hydrolase_fold"/>
</dbReference>
<dbReference type="Pfam" id="PF12697">
    <property type="entry name" value="Abhydrolase_6"/>
    <property type="match status" value="1"/>
</dbReference>
<evidence type="ECO:0000313" key="2">
    <source>
        <dbReference type="EMBL" id="MFE1350898.1"/>
    </source>
</evidence>